<protein>
    <submittedName>
        <fullName evidence="1">Uncharacterized protein</fullName>
    </submittedName>
</protein>
<sequence length="38" mass="4441">MKVVYTFLMTNPEKWGFHLRKCKAGNETCPTLSLKLVR</sequence>
<name>A0A1W1HHZ9_9BACT</name>
<dbReference type="STRING" id="1246637.MTBBW1_550003"/>
<gene>
    <name evidence="1" type="ORF">MTBBW1_550003</name>
</gene>
<accession>A0A1W1HHZ9</accession>
<reference evidence="1 2" key="1">
    <citation type="submission" date="2017-03" db="EMBL/GenBank/DDBJ databases">
        <authorList>
            <person name="Afonso C.L."/>
            <person name="Miller P.J."/>
            <person name="Scott M.A."/>
            <person name="Spackman E."/>
            <person name="Goraichik I."/>
            <person name="Dimitrov K.M."/>
            <person name="Suarez D.L."/>
            <person name="Swayne D.E."/>
        </authorList>
    </citation>
    <scope>NUCLEOTIDE SEQUENCE [LARGE SCALE GENOMIC DNA]</scope>
    <source>
        <strain evidence="1">PRJEB14757</strain>
    </source>
</reference>
<dbReference type="AlphaFoldDB" id="A0A1W1HHZ9"/>
<evidence type="ECO:0000313" key="1">
    <source>
        <dbReference type="EMBL" id="SLM32053.1"/>
    </source>
</evidence>
<evidence type="ECO:0000313" key="2">
    <source>
        <dbReference type="Proteomes" id="UP000191931"/>
    </source>
</evidence>
<proteinExistence type="predicted"/>
<organism evidence="1 2">
    <name type="scientific">Desulfamplus magnetovallimortis</name>
    <dbReference type="NCBI Taxonomy" id="1246637"/>
    <lineage>
        <taxon>Bacteria</taxon>
        <taxon>Pseudomonadati</taxon>
        <taxon>Thermodesulfobacteriota</taxon>
        <taxon>Desulfobacteria</taxon>
        <taxon>Desulfobacterales</taxon>
        <taxon>Desulfobacteraceae</taxon>
        <taxon>Desulfamplus</taxon>
    </lineage>
</organism>
<dbReference type="Proteomes" id="UP000191931">
    <property type="component" value="Unassembled WGS sequence"/>
</dbReference>
<keyword evidence="2" id="KW-1185">Reference proteome</keyword>
<dbReference type="EMBL" id="FWEV01000298">
    <property type="protein sequence ID" value="SLM32053.1"/>
    <property type="molecule type" value="Genomic_DNA"/>
</dbReference>